<organism evidence="5 6">
    <name type="scientific">Streptomyces glebosus</name>
    <dbReference type="NCBI Taxonomy" id="249580"/>
    <lineage>
        <taxon>Bacteria</taxon>
        <taxon>Bacillati</taxon>
        <taxon>Actinomycetota</taxon>
        <taxon>Actinomycetes</taxon>
        <taxon>Kitasatosporales</taxon>
        <taxon>Streptomycetaceae</taxon>
        <taxon>Streptomyces</taxon>
    </lineage>
</organism>
<protein>
    <recommendedName>
        <fullName evidence="4">D-isomer specific 2-hydroxyacid dehydrogenase NAD-binding domain-containing protein</fullName>
    </recommendedName>
</protein>
<dbReference type="InterPro" id="IPR036291">
    <property type="entry name" value="NAD(P)-bd_dom_sf"/>
</dbReference>
<dbReference type="PANTHER" id="PTHR42789:SF1">
    <property type="entry name" value="D-ISOMER SPECIFIC 2-HYDROXYACID DEHYDROGENASE FAMILY PROTEIN (AFU_ORTHOLOGUE AFUA_6G10090)"/>
    <property type="match status" value="1"/>
</dbReference>
<dbReference type="EMBL" id="BLIO01000001">
    <property type="protein sequence ID" value="GFE16259.1"/>
    <property type="molecule type" value="Genomic_DNA"/>
</dbReference>
<evidence type="ECO:0000259" key="4">
    <source>
        <dbReference type="Pfam" id="PF02826"/>
    </source>
</evidence>
<keyword evidence="3" id="KW-0520">NAD</keyword>
<dbReference type="GO" id="GO:0051287">
    <property type="term" value="F:NAD binding"/>
    <property type="evidence" value="ECO:0007669"/>
    <property type="project" value="InterPro"/>
</dbReference>
<dbReference type="GO" id="GO:0016491">
    <property type="term" value="F:oxidoreductase activity"/>
    <property type="evidence" value="ECO:0007669"/>
    <property type="project" value="UniProtKB-KW"/>
</dbReference>
<dbReference type="Pfam" id="PF02826">
    <property type="entry name" value="2-Hacid_dh_C"/>
    <property type="match status" value="1"/>
</dbReference>
<evidence type="ECO:0000256" key="2">
    <source>
        <dbReference type="ARBA" id="ARBA00023002"/>
    </source>
</evidence>
<evidence type="ECO:0000256" key="1">
    <source>
        <dbReference type="ARBA" id="ARBA00005854"/>
    </source>
</evidence>
<keyword evidence="2" id="KW-0560">Oxidoreductase</keyword>
<dbReference type="InterPro" id="IPR050857">
    <property type="entry name" value="D-2-hydroxyacid_DH"/>
</dbReference>
<dbReference type="AlphaFoldDB" id="A0A640SXW8"/>
<dbReference type="Proteomes" id="UP000430079">
    <property type="component" value="Unassembled WGS sequence"/>
</dbReference>
<evidence type="ECO:0000313" key="5">
    <source>
        <dbReference type="EMBL" id="GFE16259.1"/>
    </source>
</evidence>
<dbReference type="PANTHER" id="PTHR42789">
    <property type="entry name" value="D-ISOMER SPECIFIC 2-HYDROXYACID DEHYDROGENASE FAMILY PROTEIN (AFU_ORTHOLOGUE AFUA_6G10090)"/>
    <property type="match status" value="1"/>
</dbReference>
<comment type="caution">
    <text evidence="5">The sequence shown here is derived from an EMBL/GenBank/DDBJ whole genome shotgun (WGS) entry which is preliminary data.</text>
</comment>
<dbReference type="SUPFAM" id="SSF51735">
    <property type="entry name" value="NAD(P)-binding Rossmann-fold domains"/>
    <property type="match status" value="1"/>
</dbReference>
<name>A0A640SXW8_9ACTN</name>
<evidence type="ECO:0000313" key="6">
    <source>
        <dbReference type="Proteomes" id="UP000430079"/>
    </source>
</evidence>
<accession>A0A640SXW8</accession>
<feature type="domain" description="D-isomer specific 2-hydroxyacid dehydrogenase NAD-binding" evidence="4">
    <location>
        <begin position="20"/>
        <end position="59"/>
    </location>
</feature>
<proteinExistence type="inferred from homology"/>
<dbReference type="InterPro" id="IPR006140">
    <property type="entry name" value="D-isomer_DH_NAD-bd"/>
</dbReference>
<reference evidence="5 6" key="1">
    <citation type="submission" date="2019-12" db="EMBL/GenBank/DDBJ databases">
        <title>Whole genome shotgun sequence of Streptomyces hygroscopicus subsp. glebosus NBRC 13786.</title>
        <authorList>
            <person name="Ichikawa N."/>
            <person name="Kimura A."/>
            <person name="Kitahashi Y."/>
            <person name="Komaki H."/>
            <person name="Tamura T."/>
        </authorList>
    </citation>
    <scope>NUCLEOTIDE SEQUENCE [LARGE SCALE GENOMIC DNA]</scope>
    <source>
        <strain evidence="5 6">NBRC 13786</strain>
    </source>
</reference>
<sequence>MASDGYGVGRWVGGGSWAGRALRENWIAGAGLDVFDHEPLPDDHPLRTLPNVLAVPHLGYVTRRNYEGYFQKAVEDITAFLAGSPIRQLG</sequence>
<keyword evidence="6" id="KW-1185">Reference proteome</keyword>
<gene>
    <name evidence="5" type="ORF">Sgleb_43060</name>
</gene>
<dbReference type="Gene3D" id="3.40.50.720">
    <property type="entry name" value="NAD(P)-binding Rossmann-like Domain"/>
    <property type="match status" value="1"/>
</dbReference>
<comment type="similarity">
    <text evidence="1">Belongs to the D-isomer specific 2-hydroxyacid dehydrogenase family.</text>
</comment>
<evidence type="ECO:0000256" key="3">
    <source>
        <dbReference type="ARBA" id="ARBA00023027"/>
    </source>
</evidence>